<evidence type="ECO:0000256" key="2">
    <source>
        <dbReference type="ARBA" id="ARBA00006236"/>
    </source>
</evidence>
<dbReference type="AlphaFoldDB" id="A0A7W9C7R5"/>
<dbReference type="PANTHER" id="PTHR42718:SF9">
    <property type="entry name" value="MAJOR FACILITATOR SUPERFAMILY MULTIDRUG TRANSPORTER MFSC"/>
    <property type="match status" value="1"/>
</dbReference>
<dbReference type="GO" id="GO:0005886">
    <property type="term" value="C:plasma membrane"/>
    <property type="evidence" value="ECO:0007669"/>
    <property type="project" value="UniProtKB-SubCell"/>
</dbReference>
<evidence type="ECO:0000313" key="10">
    <source>
        <dbReference type="EMBL" id="MBB5740679.1"/>
    </source>
</evidence>
<feature type="transmembrane region" description="Helical" evidence="8">
    <location>
        <begin position="212"/>
        <end position="231"/>
    </location>
</feature>
<evidence type="ECO:0000256" key="7">
    <source>
        <dbReference type="ARBA" id="ARBA00023136"/>
    </source>
</evidence>
<feature type="transmembrane region" description="Helical" evidence="8">
    <location>
        <begin position="140"/>
        <end position="164"/>
    </location>
</feature>
<feature type="transmembrane region" description="Helical" evidence="8">
    <location>
        <begin position="81"/>
        <end position="104"/>
    </location>
</feature>
<sequence>MSDNRPIWAHALPTAILLMAPFDLLASLAMDIYLPVTPAMPAALQADPPVIQLTLSVYLLGLGLGQVIFGPLSDRFGRRPVLLSGALTFAVTSGLLAMAASGWAFVVLRLAQAMGAAAMLVATFATVRDVYGDKPESVRIYGLFSAMLAFVPAFGPVLGALVSAQLSWRAIFWFLAALTLPPLMHALWRWTETRPLGEASRPRPGPILRSRAFQIYTLAFGAAMGSFFVYVSTAPRILVERVGLSELEFSLAFASTAFVMIVASHAARPCLDRWGVAGAVRRGMGLLLASALCFGASAAFGEPSIGSVILPSWIMAVGIVLTVSVSANGALEAFGDQAGLAVALYFAGQSLIVSLVGTLAVILFNGSTVWPLAAYTLTLPTLVLLGLNASRKS</sequence>
<keyword evidence="4" id="KW-1003">Cell membrane</keyword>
<comment type="caution">
    <text evidence="10">The sequence shown here is derived from an EMBL/GenBank/DDBJ whole genome shotgun (WGS) entry which is preliminary data.</text>
</comment>
<keyword evidence="6 8" id="KW-1133">Transmembrane helix</keyword>
<reference evidence="10 11" key="1">
    <citation type="submission" date="2020-08" db="EMBL/GenBank/DDBJ databases">
        <title>Genomic Encyclopedia of Type Strains, Phase IV (KMG-IV): sequencing the most valuable type-strain genomes for metagenomic binning, comparative biology and taxonomic classification.</title>
        <authorList>
            <person name="Goeker M."/>
        </authorList>
    </citation>
    <scope>NUCLEOTIDE SEQUENCE [LARGE SCALE GENOMIC DNA]</scope>
    <source>
        <strain evidence="10 11">DSM 4731</strain>
    </source>
</reference>
<dbReference type="Gene3D" id="1.20.1720.10">
    <property type="entry name" value="Multidrug resistance protein D"/>
    <property type="match status" value="1"/>
</dbReference>
<evidence type="ECO:0000256" key="3">
    <source>
        <dbReference type="ARBA" id="ARBA00022448"/>
    </source>
</evidence>
<evidence type="ECO:0000256" key="4">
    <source>
        <dbReference type="ARBA" id="ARBA00022475"/>
    </source>
</evidence>
<evidence type="ECO:0000313" key="11">
    <source>
        <dbReference type="Proteomes" id="UP000527324"/>
    </source>
</evidence>
<keyword evidence="11" id="KW-1185">Reference proteome</keyword>
<dbReference type="InterPro" id="IPR011701">
    <property type="entry name" value="MFS"/>
</dbReference>
<name>A0A7W9C7R5_9CAUL</name>
<dbReference type="PANTHER" id="PTHR42718">
    <property type="entry name" value="MAJOR FACILITATOR SUPERFAMILY MULTIDRUG TRANSPORTER MFSC"/>
    <property type="match status" value="1"/>
</dbReference>
<feature type="domain" description="Major facilitator superfamily (MFS) profile" evidence="9">
    <location>
        <begin position="15"/>
        <end position="392"/>
    </location>
</feature>
<dbReference type="InterPro" id="IPR020846">
    <property type="entry name" value="MFS_dom"/>
</dbReference>
<feature type="transmembrane region" description="Helical" evidence="8">
    <location>
        <begin position="110"/>
        <end position="128"/>
    </location>
</feature>
<gene>
    <name evidence="10" type="ORF">GGQ93_002408</name>
</gene>
<feature type="transmembrane region" description="Helical" evidence="8">
    <location>
        <begin position="313"/>
        <end position="331"/>
    </location>
</feature>
<comment type="subcellular location">
    <subcellularLocation>
        <location evidence="8">Cell inner membrane</location>
        <topology evidence="8">Multi-pass membrane protein</topology>
    </subcellularLocation>
    <subcellularLocation>
        <location evidence="1">Cell membrane</location>
        <topology evidence="1">Multi-pass membrane protein</topology>
    </subcellularLocation>
</comment>
<dbReference type="NCBIfam" id="TIGR00710">
    <property type="entry name" value="efflux_Bcr_CflA"/>
    <property type="match status" value="1"/>
</dbReference>
<feature type="transmembrane region" description="Helical" evidence="8">
    <location>
        <begin position="251"/>
        <end position="271"/>
    </location>
</feature>
<evidence type="ECO:0000256" key="8">
    <source>
        <dbReference type="RuleBase" id="RU365088"/>
    </source>
</evidence>
<dbReference type="EMBL" id="JACHOQ010000006">
    <property type="protein sequence ID" value="MBB5740679.1"/>
    <property type="molecule type" value="Genomic_DNA"/>
</dbReference>
<dbReference type="Pfam" id="PF07690">
    <property type="entry name" value="MFS_1"/>
    <property type="match status" value="1"/>
</dbReference>
<dbReference type="GO" id="GO:1990961">
    <property type="term" value="P:xenobiotic detoxification by transmembrane export across the plasma membrane"/>
    <property type="evidence" value="ECO:0007669"/>
    <property type="project" value="InterPro"/>
</dbReference>
<keyword evidence="5 8" id="KW-0812">Transmembrane</keyword>
<accession>A0A7W9C7R5</accession>
<dbReference type="GO" id="GO:0042910">
    <property type="term" value="F:xenobiotic transmembrane transporter activity"/>
    <property type="evidence" value="ECO:0007669"/>
    <property type="project" value="InterPro"/>
</dbReference>
<feature type="transmembrane region" description="Helical" evidence="8">
    <location>
        <begin position="343"/>
        <end position="364"/>
    </location>
</feature>
<dbReference type="InterPro" id="IPR001958">
    <property type="entry name" value="Tet-R_TetA/multi-R_MdtG-like"/>
</dbReference>
<dbReference type="InterPro" id="IPR036259">
    <property type="entry name" value="MFS_trans_sf"/>
</dbReference>
<keyword evidence="3 8" id="KW-0813">Transport</keyword>
<evidence type="ECO:0000256" key="6">
    <source>
        <dbReference type="ARBA" id="ARBA00022989"/>
    </source>
</evidence>
<dbReference type="NCBIfam" id="NF033134">
    <property type="entry name" value="cmlA_floR"/>
    <property type="match status" value="1"/>
</dbReference>
<keyword evidence="8" id="KW-0997">Cell inner membrane</keyword>
<dbReference type="SUPFAM" id="SSF103473">
    <property type="entry name" value="MFS general substrate transporter"/>
    <property type="match status" value="1"/>
</dbReference>
<comment type="similarity">
    <text evidence="2 8">Belongs to the major facilitator superfamily. Bcr/CmlA family.</text>
</comment>
<evidence type="ECO:0000256" key="1">
    <source>
        <dbReference type="ARBA" id="ARBA00004651"/>
    </source>
</evidence>
<proteinExistence type="inferred from homology"/>
<evidence type="ECO:0000256" key="5">
    <source>
        <dbReference type="ARBA" id="ARBA00022692"/>
    </source>
</evidence>
<dbReference type="PRINTS" id="PR01035">
    <property type="entry name" value="TCRTETA"/>
</dbReference>
<dbReference type="CDD" id="cd17320">
    <property type="entry name" value="MFS_MdfA_MDR_like"/>
    <property type="match status" value="1"/>
</dbReference>
<feature type="transmembrane region" description="Helical" evidence="8">
    <location>
        <begin position="170"/>
        <end position="191"/>
    </location>
</feature>
<dbReference type="RefSeq" id="WP_183217264.1">
    <property type="nucleotide sequence ID" value="NZ_CAJFZW010000042.1"/>
</dbReference>
<feature type="transmembrane region" description="Helical" evidence="8">
    <location>
        <begin position="7"/>
        <end position="30"/>
    </location>
</feature>
<dbReference type="Proteomes" id="UP000527324">
    <property type="component" value="Unassembled WGS sequence"/>
</dbReference>
<feature type="transmembrane region" description="Helical" evidence="8">
    <location>
        <begin position="50"/>
        <end position="69"/>
    </location>
</feature>
<dbReference type="PROSITE" id="PS50850">
    <property type="entry name" value="MFS"/>
    <property type="match status" value="1"/>
</dbReference>
<organism evidence="10 11">
    <name type="scientific">Brevundimonas aurantiaca</name>
    <dbReference type="NCBI Taxonomy" id="74316"/>
    <lineage>
        <taxon>Bacteria</taxon>
        <taxon>Pseudomonadati</taxon>
        <taxon>Pseudomonadota</taxon>
        <taxon>Alphaproteobacteria</taxon>
        <taxon>Caulobacterales</taxon>
        <taxon>Caulobacteraceae</taxon>
        <taxon>Brevundimonas</taxon>
    </lineage>
</organism>
<protein>
    <recommendedName>
        <fullName evidence="8">Bcr/CflA family efflux transporter</fullName>
    </recommendedName>
</protein>
<dbReference type="InterPro" id="IPR004812">
    <property type="entry name" value="Efflux_drug-R_Bcr/CmlA"/>
</dbReference>
<feature type="transmembrane region" description="Helical" evidence="8">
    <location>
        <begin position="370"/>
        <end position="389"/>
    </location>
</feature>
<keyword evidence="7 8" id="KW-0472">Membrane</keyword>
<evidence type="ECO:0000259" key="9">
    <source>
        <dbReference type="PROSITE" id="PS50850"/>
    </source>
</evidence>
<feature type="transmembrane region" description="Helical" evidence="8">
    <location>
        <begin position="283"/>
        <end position="301"/>
    </location>
</feature>